<dbReference type="GeneID" id="63791897"/>
<dbReference type="InterPro" id="IPR036759">
    <property type="entry name" value="TPK_catalytic_sf"/>
</dbReference>
<keyword evidence="7" id="KW-0547">Nucleotide-binding</keyword>
<dbReference type="Gene3D" id="2.60.120.320">
    <property type="entry name" value="Thiamin pyrophosphokinase, thiamin-binding domain"/>
    <property type="match status" value="1"/>
</dbReference>
<keyword evidence="16" id="KW-1185">Reference proteome</keyword>
<dbReference type="Gene3D" id="1.50.40.10">
    <property type="entry name" value="Mitochondrial carrier domain"/>
    <property type="match status" value="1"/>
</dbReference>
<keyword evidence="9" id="KW-0999">Mitochondrion inner membrane</keyword>
<dbReference type="InterPro" id="IPR006282">
    <property type="entry name" value="Thi_PPkinase"/>
</dbReference>
<dbReference type="InterPro" id="IPR023395">
    <property type="entry name" value="MCP_dom_sf"/>
</dbReference>
<evidence type="ECO:0000256" key="7">
    <source>
        <dbReference type="ARBA" id="ARBA00022741"/>
    </source>
</evidence>
<dbReference type="InterPro" id="IPR052217">
    <property type="entry name" value="Mito/Peroxisomal_Carrier"/>
</dbReference>
<dbReference type="GO" id="GO:0005524">
    <property type="term" value="F:ATP binding"/>
    <property type="evidence" value="ECO:0007669"/>
    <property type="project" value="UniProtKB-KW"/>
</dbReference>
<dbReference type="Pfam" id="PF04263">
    <property type="entry name" value="TPK_catalytic"/>
    <property type="match status" value="1"/>
</dbReference>
<dbReference type="PROSITE" id="PS50920">
    <property type="entry name" value="SOLCAR"/>
    <property type="match status" value="3"/>
</dbReference>
<keyword evidence="8" id="KW-0418">Kinase</keyword>
<dbReference type="AlphaFoldDB" id="A0A364KSY5"/>
<keyword evidence="4" id="KW-0808">Transferase</keyword>
<keyword evidence="5 13" id="KW-0812">Transmembrane</keyword>
<keyword evidence="12 13" id="KW-0472">Membrane</keyword>
<dbReference type="SUPFAM" id="SSF63999">
    <property type="entry name" value="Thiamin pyrophosphokinase, catalytic domain"/>
    <property type="match status" value="1"/>
</dbReference>
<reference evidence="15 16" key="1">
    <citation type="journal article" date="2017" name="Biotechnol. Biofuels">
        <title>Differential beta-glucosidase expression as a function of carbon source availability in Talaromyces amestolkiae: a genomic and proteomic approach.</title>
        <authorList>
            <person name="de Eugenio L.I."/>
            <person name="Mendez-Liter J.A."/>
            <person name="Nieto-Dominguez M."/>
            <person name="Alonso L."/>
            <person name="Gil-Munoz J."/>
            <person name="Barriuso J."/>
            <person name="Prieto A."/>
            <person name="Martinez M.J."/>
        </authorList>
    </citation>
    <scope>NUCLEOTIDE SEQUENCE [LARGE SCALE GENOMIC DNA]</scope>
    <source>
        <strain evidence="15 16">CIB</strain>
    </source>
</reference>
<dbReference type="InterPro" id="IPR036371">
    <property type="entry name" value="TPK_B1-bd_sf"/>
</dbReference>
<dbReference type="OrthoDB" id="18574at2759"/>
<sequence length="784" mass="86921">MADDDRTIYEARLDAFELYHKYEYPERPKPNVDWKTAALRGPALPALGHAVAGAAGSAVSNVATYPLKLIVTRLQMQRLAARKKQSSGDKEADRKTGYASIQDAAQKIYAKEGGIQGFFTGVGDDTWKTIADSFLFFLAYTILRQRRLNSKASNNNGKKRAVLPILDELAIGVVAGAFSKLWTTPLANIVTRKQTAALDNQSKPISTKQVAAQIRTEKGLIGFWSGYSESLVLTLNPSITFFLNELLKYLLLPRHKRKNPSATVTFLLAAISKAVASAVTYPVSLAKTRVQADSSSSEDTKPSNTFAFSLFTSLQSIAAEEGISALYDGLFGEVVKGFLSHGITMLTKDIVHSSIVQTYYTLLILIKKYPSPEELIVRARLQAEEYAEVAREGAKEVAESVKEGVSSVTSPNVSVDMSSNAPPEYSPFEETNELAEIVGEYVEDDAAEWRSIFSEILQAELQGMTQSDMEWHPASFFRTDIIPTTPFAILILNQPINENAFDAVRRHACYTLVADGGANRYYELMKSRSIENIDLPSCILGDLDSIHPHVLTHYKTHHVPILHDPDQYSTDFTKCIRFLHAHAHSILARENPTVGVDNHDLYMTSHLTLPSATAKKEQLDIVVLGGLGGRVDQGFSQVHHLYAAYEEKRQSTTNTTTPISQAQAGDLYLLSEESLSFILPPGKNVIHTPFTHQQVPSHHHDEEEERKEVFSENVGIIPLSGPTLISLTGFEWDVTRWRTEIGGQLSTSNHIRADRLEVDVDVDINRAVLFTVELGERFKRIVNS</sequence>
<dbReference type="GO" id="GO:0016020">
    <property type="term" value="C:membrane"/>
    <property type="evidence" value="ECO:0007669"/>
    <property type="project" value="UniProtKB-SubCell"/>
</dbReference>
<dbReference type="STRING" id="1196081.A0A364KSY5"/>
<feature type="repeat" description="Solcar" evidence="13">
    <location>
        <begin position="163"/>
        <end position="250"/>
    </location>
</feature>
<evidence type="ECO:0000256" key="9">
    <source>
        <dbReference type="ARBA" id="ARBA00022792"/>
    </source>
</evidence>
<dbReference type="PANTHER" id="PTHR45939">
    <property type="entry name" value="PEROXISOMAL MEMBRANE PROTEIN PMP34-RELATED"/>
    <property type="match status" value="1"/>
</dbReference>
<evidence type="ECO:0000313" key="16">
    <source>
        <dbReference type="Proteomes" id="UP000249363"/>
    </source>
</evidence>
<evidence type="ECO:0000313" key="15">
    <source>
        <dbReference type="EMBL" id="RAO66668.1"/>
    </source>
</evidence>
<evidence type="ECO:0000256" key="11">
    <source>
        <dbReference type="ARBA" id="ARBA00022989"/>
    </source>
</evidence>
<feature type="domain" description="Thiamin pyrophosphokinase thiamin-binding" evidence="14">
    <location>
        <begin position="682"/>
        <end position="764"/>
    </location>
</feature>
<evidence type="ECO:0000256" key="1">
    <source>
        <dbReference type="ARBA" id="ARBA00004141"/>
    </source>
</evidence>
<evidence type="ECO:0000256" key="10">
    <source>
        <dbReference type="ARBA" id="ARBA00022840"/>
    </source>
</evidence>
<evidence type="ECO:0000256" key="5">
    <source>
        <dbReference type="ARBA" id="ARBA00022692"/>
    </source>
</evidence>
<dbReference type="Proteomes" id="UP000249363">
    <property type="component" value="Unassembled WGS sequence"/>
</dbReference>
<dbReference type="GO" id="GO:0030975">
    <property type="term" value="F:thiamine binding"/>
    <property type="evidence" value="ECO:0007669"/>
    <property type="project" value="InterPro"/>
</dbReference>
<protein>
    <recommendedName>
        <fullName evidence="14">Thiamin pyrophosphokinase thiamin-binding domain-containing protein</fullName>
    </recommendedName>
</protein>
<comment type="caution">
    <text evidence="15">The sequence shown here is derived from an EMBL/GenBank/DDBJ whole genome shotgun (WGS) entry which is preliminary data.</text>
</comment>
<dbReference type="PANTHER" id="PTHR45939:SF2">
    <property type="entry name" value="CARRIER PROTEIN, PUTATIVE (AFU_ORTHOLOGUE AFUA_2G13870)-RELATED"/>
    <property type="match status" value="1"/>
</dbReference>
<keyword evidence="11" id="KW-1133">Transmembrane helix</keyword>
<evidence type="ECO:0000256" key="3">
    <source>
        <dbReference type="ARBA" id="ARBA00022448"/>
    </source>
</evidence>
<dbReference type="GO" id="GO:0009229">
    <property type="term" value="P:thiamine diphosphate biosynthetic process"/>
    <property type="evidence" value="ECO:0007669"/>
    <property type="project" value="InterPro"/>
</dbReference>
<organism evidence="15 16">
    <name type="scientific">Talaromyces amestolkiae</name>
    <dbReference type="NCBI Taxonomy" id="1196081"/>
    <lineage>
        <taxon>Eukaryota</taxon>
        <taxon>Fungi</taxon>
        <taxon>Dikarya</taxon>
        <taxon>Ascomycota</taxon>
        <taxon>Pezizomycotina</taxon>
        <taxon>Eurotiomycetes</taxon>
        <taxon>Eurotiomycetidae</taxon>
        <taxon>Eurotiales</taxon>
        <taxon>Trichocomaceae</taxon>
        <taxon>Talaromyces</taxon>
        <taxon>Talaromyces sect. Talaromyces</taxon>
    </lineage>
</organism>
<dbReference type="InterPro" id="IPR007371">
    <property type="entry name" value="TPK_catalytic"/>
</dbReference>
<keyword evidence="10" id="KW-0067">ATP-binding</keyword>
<feature type="repeat" description="Solcar" evidence="13">
    <location>
        <begin position="260"/>
        <end position="354"/>
    </location>
</feature>
<name>A0A364KSY5_TALAM</name>
<feature type="repeat" description="Solcar" evidence="13">
    <location>
        <begin position="44"/>
        <end position="146"/>
    </location>
</feature>
<dbReference type="GO" id="GO:0016301">
    <property type="term" value="F:kinase activity"/>
    <property type="evidence" value="ECO:0007669"/>
    <property type="project" value="UniProtKB-KW"/>
</dbReference>
<dbReference type="Gene3D" id="3.40.50.10240">
    <property type="entry name" value="Thiamin pyrophosphokinase, catalytic domain"/>
    <property type="match status" value="1"/>
</dbReference>
<evidence type="ECO:0000256" key="2">
    <source>
        <dbReference type="ARBA" id="ARBA00006375"/>
    </source>
</evidence>
<evidence type="ECO:0000256" key="4">
    <source>
        <dbReference type="ARBA" id="ARBA00022679"/>
    </source>
</evidence>
<dbReference type="InterPro" id="IPR007373">
    <property type="entry name" value="Thiamin_PyroPKinase_B1-bd"/>
</dbReference>
<keyword evidence="3" id="KW-0813">Transport</keyword>
<dbReference type="GO" id="GO:0004788">
    <property type="term" value="F:thiamine diphosphokinase activity"/>
    <property type="evidence" value="ECO:0007669"/>
    <property type="project" value="InterPro"/>
</dbReference>
<keyword evidence="9" id="KW-0496">Mitochondrion</keyword>
<dbReference type="EMBL" id="MIKG01000004">
    <property type="protein sequence ID" value="RAO66668.1"/>
    <property type="molecule type" value="Genomic_DNA"/>
</dbReference>
<keyword evidence="6" id="KW-0677">Repeat</keyword>
<dbReference type="GO" id="GO:0006772">
    <property type="term" value="P:thiamine metabolic process"/>
    <property type="evidence" value="ECO:0007669"/>
    <property type="project" value="InterPro"/>
</dbReference>
<accession>A0A364KSY5</accession>
<proteinExistence type="inferred from homology"/>
<evidence type="ECO:0000259" key="14">
    <source>
        <dbReference type="SMART" id="SM00983"/>
    </source>
</evidence>
<comment type="subcellular location">
    <subcellularLocation>
        <location evidence="1">Membrane</location>
        <topology evidence="1">Multi-pass membrane protein</topology>
    </subcellularLocation>
</comment>
<evidence type="ECO:0000256" key="12">
    <source>
        <dbReference type="ARBA" id="ARBA00023136"/>
    </source>
</evidence>
<dbReference type="Pfam" id="PF00153">
    <property type="entry name" value="Mito_carr"/>
    <property type="match status" value="3"/>
</dbReference>
<evidence type="ECO:0000256" key="8">
    <source>
        <dbReference type="ARBA" id="ARBA00022777"/>
    </source>
</evidence>
<dbReference type="RefSeq" id="XP_040731185.1">
    <property type="nucleotide sequence ID" value="XM_040874853.1"/>
</dbReference>
<dbReference type="SMART" id="SM00983">
    <property type="entry name" value="TPK_B1_binding"/>
    <property type="match status" value="1"/>
</dbReference>
<dbReference type="SUPFAM" id="SSF63862">
    <property type="entry name" value="Thiamin pyrophosphokinase, substrate-binding domain"/>
    <property type="match status" value="1"/>
</dbReference>
<dbReference type="CDD" id="cd07995">
    <property type="entry name" value="TPK"/>
    <property type="match status" value="1"/>
</dbReference>
<evidence type="ECO:0000256" key="13">
    <source>
        <dbReference type="PROSITE-ProRule" id="PRU00282"/>
    </source>
</evidence>
<dbReference type="GO" id="GO:0015217">
    <property type="term" value="F:ADP transmembrane transporter activity"/>
    <property type="evidence" value="ECO:0007669"/>
    <property type="project" value="TreeGrafter"/>
</dbReference>
<evidence type="ECO:0000256" key="6">
    <source>
        <dbReference type="ARBA" id="ARBA00022737"/>
    </source>
</evidence>
<comment type="similarity">
    <text evidence="2">Belongs to the mitochondrial carrier (TC 2.A.29) family.</text>
</comment>
<dbReference type="Pfam" id="PF04265">
    <property type="entry name" value="TPK_B1_binding"/>
    <property type="match status" value="1"/>
</dbReference>
<dbReference type="InterPro" id="IPR018108">
    <property type="entry name" value="MCP_transmembrane"/>
</dbReference>
<dbReference type="SUPFAM" id="SSF103506">
    <property type="entry name" value="Mitochondrial carrier"/>
    <property type="match status" value="1"/>
</dbReference>
<gene>
    <name evidence="15" type="ORF">BHQ10_002680</name>
</gene>